<sequence length="174" mass="18863">MSALQISPQIPSAGSEHERTRIRVNQRAKELLNPASIGSVRQAGVSPRPHLYVVPDRPPQTSVGKLSLAPKEGSFSAETITAWWKAFLRTTRSLLVVTLIGALGMVLGTLMQDEPSLEASVSYAVQNGESLWAIAQSLGDSNHKTTEIVNDIRKLNGLNNDVVQPGQVLQVPKY</sequence>
<comment type="caution">
    <text evidence="2">The sequence shown here is derived from an EMBL/GenBank/DDBJ whole genome shotgun (WGS) entry which is preliminary data.</text>
</comment>
<organism evidence="2 3">
    <name type="scientific">Gleimia hominis</name>
    <dbReference type="NCBI Taxonomy" id="595468"/>
    <lineage>
        <taxon>Bacteria</taxon>
        <taxon>Bacillati</taxon>
        <taxon>Actinomycetota</taxon>
        <taxon>Actinomycetes</taxon>
        <taxon>Actinomycetales</taxon>
        <taxon>Actinomycetaceae</taxon>
        <taxon>Gleimia</taxon>
    </lineage>
</organism>
<dbReference type="SUPFAM" id="SSF54106">
    <property type="entry name" value="LysM domain"/>
    <property type="match status" value="1"/>
</dbReference>
<protein>
    <submittedName>
        <fullName evidence="2">LysM peptidoglycan-binding domain-containing protein</fullName>
    </submittedName>
</protein>
<proteinExistence type="predicted"/>
<dbReference type="InterPro" id="IPR018392">
    <property type="entry name" value="LysM"/>
</dbReference>
<dbReference type="PROSITE" id="PS51782">
    <property type="entry name" value="LYSM"/>
    <property type="match status" value="1"/>
</dbReference>
<reference evidence="2 3" key="1">
    <citation type="submission" date="2023-06" db="EMBL/GenBank/DDBJ databases">
        <title>Draft genome sequence of Gleimia hominis type strain CCUG 57540T.</title>
        <authorList>
            <person name="Salva-Serra F."/>
            <person name="Cardew S."/>
            <person name="Jensie Markopoulos S."/>
            <person name="Ohlen M."/>
            <person name="Inganas E."/>
            <person name="Svensson-Stadler L."/>
            <person name="Moore E.R.B."/>
        </authorList>
    </citation>
    <scope>NUCLEOTIDE SEQUENCE [LARGE SCALE GENOMIC DNA]</scope>
    <source>
        <strain evidence="2 3">CCUG 57540</strain>
    </source>
</reference>
<dbReference type="Proteomes" id="UP001247542">
    <property type="component" value="Unassembled WGS sequence"/>
</dbReference>
<dbReference type="Pfam" id="PF01476">
    <property type="entry name" value="LysM"/>
    <property type="match status" value="1"/>
</dbReference>
<dbReference type="CDD" id="cd00118">
    <property type="entry name" value="LysM"/>
    <property type="match status" value="1"/>
</dbReference>
<dbReference type="RefSeq" id="WP_313273185.1">
    <property type="nucleotide sequence ID" value="NZ_JASXSX010000001.1"/>
</dbReference>
<accession>A0ABU3IAZ5</accession>
<dbReference type="InterPro" id="IPR036779">
    <property type="entry name" value="LysM_dom_sf"/>
</dbReference>
<keyword evidence="3" id="KW-1185">Reference proteome</keyword>
<evidence type="ECO:0000313" key="3">
    <source>
        <dbReference type="Proteomes" id="UP001247542"/>
    </source>
</evidence>
<dbReference type="Gene3D" id="3.10.350.10">
    <property type="entry name" value="LysM domain"/>
    <property type="match status" value="1"/>
</dbReference>
<evidence type="ECO:0000313" key="2">
    <source>
        <dbReference type="EMBL" id="MDT3767544.1"/>
    </source>
</evidence>
<evidence type="ECO:0000259" key="1">
    <source>
        <dbReference type="PROSITE" id="PS51782"/>
    </source>
</evidence>
<dbReference type="SMART" id="SM00257">
    <property type="entry name" value="LysM"/>
    <property type="match status" value="1"/>
</dbReference>
<feature type="domain" description="LysM" evidence="1">
    <location>
        <begin position="121"/>
        <end position="171"/>
    </location>
</feature>
<dbReference type="EMBL" id="JASXSX010000001">
    <property type="protein sequence ID" value="MDT3767544.1"/>
    <property type="molecule type" value="Genomic_DNA"/>
</dbReference>
<name>A0ABU3IAZ5_9ACTO</name>
<gene>
    <name evidence="2" type="ORF">QS713_05640</name>
</gene>